<evidence type="ECO:0000256" key="3">
    <source>
        <dbReference type="ARBA" id="ARBA00023163"/>
    </source>
</evidence>
<evidence type="ECO:0000313" key="7">
    <source>
        <dbReference type="Proteomes" id="UP001501035"/>
    </source>
</evidence>
<dbReference type="PANTHER" id="PTHR30055:SF234">
    <property type="entry name" value="HTH-TYPE TRANSCRIPTIONAL REGULATOR BETI"/>
    <property type="match status" value="1"/>
</dbReference>
<feature type="DNA-binding region" description="H-T-H motif" evidence="4">
    <location>
        <begin position="25"/>
        <end position="44"/>
    </location>
</feature>
<comment type="caution">
    <text evidence="6">The sequence shown here is derived from an EMBL/GenBank/DDBJ whole genome shotgun (WGS) entry which is preliminary data.</text>
</comment>
<protein>
    <recommendedName>
        <fullName evidence="5">HTH tetR-type domain-containing protein</fullName>
    </recommendedName>
</protein>
<reference evidence="7" key="1">
    <citation type="journal article" date="2019" name="Int. J. Syst. Evol. Microbiol.">
        <title>The Global Catalogue of Microorganisms (GCM) 10K type strain sequencing project: providing services to taxonomists for standard genome sequencing and annotation.</title>
        <authorList>
            <consortium name="The Broad Institute Genomics Platform"/>
            <consortium name="The Broad Institute Genome Sequencing Center for Infectious Disease"/>
            <person name="Wu L."/>
            <person name="Ma J."/>
        </authorList>
    </citation>
    <scope>NUCLEOTIDE SEQUENCE [LARGE SCALE GENOMIC DNA]</scope>
    <source>
        <strain evidence="7">JCM 14234</strain>
    </source>
</reference>
<feature type="domain" description="HTH tetR-type" evidence="5">
    <location>
        <begin position="2"/>
        <end position="62"/>
    </location>
</feature>
<dbReference type="InterPro" id="IPR050109">
    <property type="entry name" value="HTH-type_TetR-like_transc_reg"/>
</dbReference>
<keyword evidence="2 4" id="KW-0238">DNA-binding</keyword>
<organism evidence="6 7">
    <name type="scientific">Gordonia defluvii</name>
    <dbReference type="NCBI Taxonomy" id="283718"/>
    <lineage>
        <taxon>Bacteria</taxon>
        <taxon>Bacillati</taxon>
        <taxon>Actinomycetota</taxon>
        <taxon>Actinomycetes</taxon>
        <taxon>Mycobacteriales</taxon>
        <taxon>Gordoniaceae</taxon>
        <taxon>Gordonia</taxon>
    </lineage>
</organism>
<dbReference type="Proteomes" id="UP001501035">
    <property type="component" value="Unassembled WGS sequence"/>
</dbReference>
<accession>A0ABP6LFB7</accession>
<keyword evidence="3" id="KW-0804">Transcription</keyword>
<evidence type="ECO:0000256" key="2">
    <source>
        <dbReference type="ARBA" id="ARBA00023125"/>
    </source>
</evidence>
<gene>
    <name evidence="6" type="ORF">GCM10010528_21750</name>
</gene>
<keyword evidence="7" id="KW-1185">Reference proteome</keyword>
<dbReference type="Pfam" id="PF00440">
    <property type="entry name" value="TetR_N"/>
    <property type="match status" value="1"/>
</dbReference>
<proteinExistence type="predicted"/>
<keyword evidence="1" id="KW-0805">Transcription regulation</keyword>
<evidence type="ECO:0000313" key="6">
    <source>
        <dbReference type="EMBL" id="GAA3041034.1"/>
    </source>
</evidence>
<dbReference type="PANTHER" id="PTHR30055">
    <property type="entry name" value="HTH-TYPE TRANSCRIPTIONAL REGULATOR RUTR"/>
    <property type="match status" value="1"/>
</dbReference>
<sequence length="180" mass="19055">MVRSRGKIIDATLDLIARDGFEGVTIAAAAGLAGVSRQTVHSIFGTREALVSEAMADLTRAATDDLRAATGRTGNPVDFVVELIVGGVGFARSTPAIAAMIGVGGGNPLFDPGVLTRAKVVALEFLEPIAKDFDRIDEVAEVATHLSLTFFLFGEPDQRPEELRALLGRWLVPALTELAR</sequence>
<dbReference type="InterPro" id="IPR009057">
    <property type="entry name" value="Homeodomain-like_sf"/>
</dbReference>
<name>A0ABP6LFB7_9ACTN</name>
<evidence type="ECO:0000259" key="5">
    <source>
        <dbReference type="PROSITE" id="PS50977"/>
    </source>
</evidence>
<dbReference type="EMBL" id="BAAAVS010000026">
    <property type="protein sequence ID" value="GAA3041034.1"/>
    <property type="molecule type" value="Genomic_DNA"/>
</dbReference>
<dbReference type="InterPro" id="IPR001647">
    <property type="entry name" value="HTH_TetR"/>
</dbReference>
<dbReference type="PROSITE" id="PS50977">
    <property type="entry name" value="HTH_TETR_2"/>
    <property type="match status" value="1"/>
</dbReference>
<dbReference type="Gene3D" id="1.10.357.10">
    <property type="entry name" value="Tetracycline Repressor, domain 2"/>
    <property type="match status" value="1"/>
</dbReference>
<evidence type="ECO:0000256" key="4">
    <source>
        <dbReference type="PROSITE-ProRule" id="PRU00335"/>
    </source>
</evidence>
<dbReference type="SUPFAM" id="SSF46689">
    <property type="entry name" value="Homeodomain-like"/>
    <property type="match status" value="1"/>
</dbReference>
<evidence type="ECO:0000256" key="1">
    <source>
        <dbReference type="ARBA" id="ARBA00023015"/>
    </source>
</evidence>